<comment type="caution">
    <text evidence="2">The sequence shown here is derived from an EMBL/GenBank/DDBJ whole genome shotgun (WGS) entry which is preliminary data.</text>
</comment>
<keyword evidence="1" id="KW-0732">Signal</keyword>
<feature type="signal peptide" evidence="1">
    <location>
        <begin position="1"/>
        <end position="21"/>
    </location>
</feature>
<protein>
    <recommendedName>
        <fullName evidence="4">Lipoprotein</fullName>
    </recommendedName>
</protein>
<reference evidence="2 3" key="1">
    <citation type="submission" date="2024-07" db="EMBL/GenBank/DDBJ databases">
        <title>Novosphingobium kalidii RD2P27.</title>
        <authorList>
            <person name="Sun J.-Q."/>
        </authorList>
    </citation>
    <scope>NUCLEOTIDE SEQUENCE [LARGE SCALE GENOMIC DNA]</scope>
    <source>
        <strain evidence="2 3">RD2P27</strain>
    </source>
</reference>
<proteinExistence type="predicted"/>
<dbReference type="PROSITE" id="PS51257">
    <property type="entry name" value="PROKAR_LIPOPROTEIN"/>
    <property type="match status" value="1"/>
</dbReference>
<dbReference type="RefSeq" id="WP_353984320.1">
    <property type="nucleotide sequence ID" value="NZ_JBEWLY010000014.1"/>
</dbReference>
<keyword evidence="3" id="KW-1185">Reference proteome</keyword>
<evidence type="ECO:0000256" key="1">
    <source>
        <dbReference type="SAM" id="SignalP"/>
    </source>
</evidence>
<evidence type="ECO:0000313" key="2">
    <source>
        <dbReference type="EMBL" id="MET1755824.1"/>
    </source>
</evidence>
<accession>A0ABV2D2F4</accession>
<sequence>MPWIRNLKGALLAFGCSIAISGCNSGDITSAEVTTAAKERVAASLGLSPDAALFSNVFVGQPVDGDAVLCGTVEGRRADGTIIPPRRFIAAADPERWIRFDRAGQMADVPLNMAGDWATICAGENEVR</sequence>
<feature type="chain" id="PRO_5045059954" description="Lipoprotein" evidence="1">
    <location>
        <begin position="22"/>
        <end position="128"/>
    </location>
</feature>
<evidence type="ECO:0000313" key="3">
    <source>
        <dbReference type="Proteomes" id="UP001548713"/>
    </source>
</evidence>
<dbReference type="EMBL" id="JBEWLY010000014">
    <property type="protein sequence ID" value="MET1755824.1"/>
    <property type="molecule type" value="Genomic_DNA"/>
</dbReference>
<gene>
    <name evidence="2" type="ORF">ABVV53_10190</name>
</gene>
<dbReference type="Proteomes" id="UP001548713">
    <property type="component" value="Unassembled WGS sequence"/>
</dbReference>
<evidence type="ECO:0008006" key="4">
    <source>
        <dbReference type="Google" id="ProtNLM"/>
    </source>
</evidence>
<name>A0ABV2D2F4_9SPHN</name>
<organism evidence="2 3">
    <name type="scientific">Novosphingobium kalidii</name>
    <dbReference type="NCBI Taxonomy" id="3230299"/>
    <lineage>
        <taxon>Bacteria</taxon>
        <taxon>Pseudomonadati</taxon>
        <taxon>Pseudomonadota</taxon>
        <taxon>Alphaproteobacteria</taxon>
        <taxon>Sphingomonadales</taxon>
        <taxon>Sphingomonadaceae</taxon>
        <taxon>Novosphingobium</taxon>
    </lineage>
</organism>